<sequence precursor="true">MKLRHTLVAMFAWFTATSALYAQTDNIFRPVYLAQDPVMAPMSFEKLDNLTNAEHYPATAGSAACGPACGYCRAGWRMGVEATFLAPMGGNQASWTFVNTTTSITDSFSTDAHGIDGIVPAPRLWVGYVCDNGWGVQFRYWELNTSSNYADPYFLTGDTFGFASGTNLEMFALDLELVKEFCIGDWHMVGTFGYRHAQRDLNETIGFNGNIARPGGLGGGNDIFAGTASGISNFEGDGLTFSLSGYRCADCCCGLQWFWNARGSVLFGDTYAGALTHAQMISPGGDANQTNGGFAGDSDTMFIAEFQVGAQWSTPLKCMGGRFFARGAFEYQHWGELGAAAGATSTVGEINVGELTMNALAPSDSLDLVGFAISTGIVW</sequence>
<evidence type="ECO:0008006" key="4">
    <source>
        <dbReference type="Google" id="ProtNLM"/>
    </source>
</evidence>
<organism evidence="2 3">
    <name type="scientific">Bremerella volcania</name>
    <dbReference type="NCBI Taxonomy" id="2527984"/>
    <lineage>
        <taxon>Bacteria</taxon>
        <taxon>Pseudomonadati</taxon>
        <taxon>Planctomycetota</taxon>
        <taxon>Planctomycetia</taxon>
        <taxon>Pirellulales</taxon>
        <taxon>Pirellulaceae</taxon>
        <taxon>Bremerella</taxon>
    </lineage>
</organism>
<protein>
    <recommendedName>
        <fullName evidence="4">Legionella pneumophila major outer membrane protein</fullName>
    </recommendedName>
</protein>
<dbReference type="OrthoDB" id="242145at2"/>
<keyword evidence="3" id="KW-1185">Reference proteome</keyword>
<dbReference type="AlphaFoldDB" id="A0A518C825"/>
<name>A0A518C825_9BACT</name>
<proteinExistence type="predicted"/>
<keyword evidence="1" id="KW-0732">Signal</keyword>
<evidence type="ECO:0000313" key="3">
    <source>
        <dbReference type="Proteomes" id="UP000318626"/>
    </source>
</evidence>
<gene>
    <name evidence="2" type="ORF">Pan97_24160</name>
</gene>
<feature type="signal peptide" evidence="1">
    <location>
        <begin position="1"/>
        <end position="21"/>
    </location>
</feature>
<evidence type="ECO:0000313" key="2">
    <source>
        <dbReference type="EMBL" id="QDU75386.1"/>
    </source>
</evidence>
<dbReference type="Proteomes" id="UP000318626">
    <property type="component" value="Chromosome"/>
</dbReference>
<evidence type="ECO:0000256" key="1">
    <source>
        <dbReference type="SAM" id="SignalP"/>
    </source>
</evidence>
<dbReference type="EMBL" id="CP036289">
    <property type="protein sequence ID" value="QDU75386.1"/>
    <property type="molecule type" value="Genomic_DNA"/>
</dbReference>
<reference evidence="3" key="1">
    <citation type="submission" date="2019-02" db="EMBL/GenBank/DDBJ databases">
        <title>Deep-cultivation of Planctomycetes and their phenomic and genomic characterization uncovers novel biology.</title>
        <authorList>
            <person name="Wiegand S."/>
            <person name="Jogler M."/>
            <person name="Boedeker C."/>
            <person name="Pinto D."/>
            <person name="Vollmers J."/>
            <person name="Rivas-Marin E."/>
            <person name="Kohn T."/>
            <person name="Peeters S.H."/>
            <person name="Heuer A."/>
            <person name="Rast P."/>
            <person name="Oberbeckmann S."/>
            <person name="Bunk B."/>
            <person name="Jeske O."/>
            <person name="Meyerdierks A."/>
            <person name="Storesund J.E."/>
            <person name="Kallscheuer N."/>
            <person name="Luecker S."/>
            <person name="Lage O.M."/>
            <person name="Pohl T."/>
            <person name="Merkel B.J."/>
            <person name="Hornburger P."/>
            <person name="Mueller R.-W."/>
            <person name="Bruemmer F."/>
            <person name="Labrenz M."/>
            <person name="Spormann A.M."/>
            <person name="Op den Camp H."/>
            <person name="Overmann J."/>
            <person name="Amann R."/>
            <person name="Jetten M.S.M."/>
            <person name="Mascher T."/>
            <person name="Medema M.H."/>
            <person name="Devos D.P."/>
            <person name="Kaster A.-K."/>
            <person name="Ovreas L."/>
            <person name="Rohde M."/>
            <person name="Galperin M.Y."/>
            <person name="Jogler C."/>
        </authorList>
    </citation>
    <scope>NUCLEOTIDE SEQUENCE [LARGE SCALE GENOMIC DNA]</scope>
    <source>
        <strain evidence="3">Pan97</strain>
    </source>
</reference>
<feature type="chain" id="PRO_5021991612" description="Legionella pneumophila major outer membrane protein" evidence="1">
    <location>
        <begin position="22"/>
        <end position="379"/>
    </location>
</feature>
<accession>A0A518C825</accession>
<dbReference type="KEGG" id="bvo:Pan97_24160"/>
<dbReference type="RefSeq" id="WP_144972718.1">
    <property type="nucleotide sequence ID" value="NZ_CP036289.1"/>
</dbReference>